<keyword evidence="6" id="KW-0645">Protease</keyword>
<evidence type="ECO:0000256" key="13">
    <source>
        <dbReference type="SAM" id="Phobius"/>
    </source>
</evidence>
<feature type="transmembrane region" description="Helical" evidence="13">
    <location>
        <begin position="302"/>
        <end position="323"/>
    </location>
</feature>
<evidence type="ECO:0000256" key="4">
    <source>
        <dbReference type="ARBA" id="ARBA00022528"/>
    </source>
</evidence>
<keyword evidence="11" id="KW-0482">Metalloprotease</keyword>
<keyword evidence="8" id="KW-0378">Hydrolase</keyword>
<keyword evidence="16" id="KW-1185">Reference proteome</keyword>
<feature type="transmembrane region" description="Helical" evidence="13">
    <location>
        <begin position="335"/>
        <end position="358"/>
    </location>
</feature>
<organism evidence="15 16">
    <name type="scientific">Coccomyxa subellipsoidea</name>
    <dbReference type="NCBI Taxonomy" id="248742"/>
    <lineage>
        <taxon>Eukaryota</taxon>
        <taxon>Viridiplantae</taxon>
        <taxon>Chlorophyta</taxon>
        <taxon>core chlorophytes</taxon>
        <taxon>Trebouxiophyceae</taxon>
        <taxon>Trebouxiophyceae incertae sedis</taxon>
        <taxon>Coccomyxaceae</taxon>
        <taxon>Coccomyxa</taxon>
    </lineage>
</organism>
<evidence type="ECO:0000256" key="11">
    <source>
        <dbReference type="ARBA" id="ARBA00023049"/>
    </source>
</evidence>
<evidence type="ECO:0000313" key="16">
    <source>
        <dbReference type="Proteomes" id="UP001491310"/>
    </source>
</evidence>
<evidence type="ECO:0000256" key="2">
    <source>
        <dbReference type="ARBA" id="ARBA00004229"/>
    </source>
</evidence>
<accession>A0ABR2YXE0</accession>
<evidence type="ECO:0000256" key="12">
    <source>
        <dbReference type="ARBA" id="ARBA00023136"/>
    </source>
</evidence>
<comment type="caution">
    <text evidence="15">The sequence shown here is derived from an EMBL/GenBank/DDBJ whole genome shotgun (WGS) entry which is preliminary data.</text>
</comment>
<gene>
    <name evidence="15" type="ORF">WJX75_000798</name>
</gene>
<keyword evidence="5" id="KW-0934">Plastid</keyword>
<keyword evidence="9" id="KW-0809">Transit peptide</keyword>
<evidence type="ECO:0000256" key="6">
    <source>
        <dbReference type="ARBA" id="ARBA00022670"/>
    </source>
</evidence>
<keyword evidence="4" id="KW-0150">Chloroplast</keyword>
<dbReference type="PANTHER" id="PTHR31412">
    <property type="entry name" value="ZINC METALLOPROTEASE EGY1"/>
    <property type="match status" value="1"/>
</dbReference>
<evidence type="ECO:0000256" key="9">
    <source>
        <dbReference type="ARBA" id="ARBA00022946"/>
    </source>
</evidence>
<name>A0ABR2YXE0_9CHLO</name>
<evidence type="ECO:0000256" key="3">
    <source>
        <dbReference type="ARBA" id="ARBA00007931"/>
    </source>
</evidence>
<reference evidence="15 16" key="1">
    <citation type="journal article" date="2024" name="Nat. Commun.">
        <title>Phylogenomics reveals the evolutionary origins of lichenization in chlorophyte algae.</title>
        <authorList>
            <person name="Puginier C."/>
            <person name="Libourel C."/>
            <person name="Otte J."/>
            <person name="Skaloud P."/>
            <person name="Haon M."/>
            <person name="Grisel S."/>
            <person name="Petersen M."/>
            <person name="Berrin J.G."/>
            <person name="Delaux P.M."/>
            <person name="Dal Grande F."/>
            <person name="Keller J."/>
        </authorList>
    </citation>
    <scope>NUCLEOTIDE SEQUENCE [LARGE SCALE GENOMIC DNA]</scope>
    <source>
        <strain evidence="15 16">SAG 216-7</strain>
    </source>
</reference>
<comment type="similarity">
    <text evidence="3">Belongs to the peptidase M50B family.</text>
</comment>
<feature type="transmembrane region" description="Helical" evidence="13">
    <location>
        <begin position="425"/>
        <end position="442"/>
    </location>
</feature>
<keyword evidence="12 13" id="KW-0472">Membrane</keyword>
<evidence type="ECO:0000256" key="7">
    <source>
        <dbReference type="ARBA" id="ARBA00022692"/>
    </source>
</evidence>
<dbReference type="EMBL" id="JALJOT010000003">
    <property type="protein sequence ID" value="KAK9916274.1"/>
    <property type="molecule type" value="Genomic_DNA"/>
</dbReference>
<evidence type="ECO:0000256" key="1">
    <source>
        <dbReference type="ARBA" id="ARBA00004141"/>
    </source>
</evidence>
<feature type="transmembrane region" description="Helical" evidence="13">
    <location>
        <begin position="266"/>
        <end position="290"/>
    </location>
</feature>
<evidence type="ECO:0000256" key="5">
    <source>
        <dbReference type="ARBA" id="ARBA00022640"/>
    </source>
</evidence>
<proteinExistence type="inferred from homology"/>
<protein>
    <recommendedName>
        <fullName evidence="14">Peptidase M50 domain-containing protein</fullName>
    </recommendedName>
</protein>
<keyword evidence="10 13" id="KW-1133">Transmembrane helix</keyword>
<evidence type="ECO:0000256" key="8">
    <source>
        <dbReference type="ARBA" id="ARBA00022801"/>
    </source>
</evidence>
<evidence type="ECO:0000256" key="10">
    <source>
        <dbReference type="ARBA" id="ARBA00022989"/>
    </source>
</evidence>
<dbReference type="InterPro" id="IPR008915">
    <property type="entry name" value="Peptidase_M50"/>
</dbReference>
<dbReference type="CDD" id="cd06160">
    <property type="entry name" value="S2P-M50_like_2"/>
    <property type="match status" value="1"/>
</dbReference>
<feature type="domain" description="Peptidase M50" evidence="14">
    <location>
        <begin position="203"/>
        <end position="370"/>
    </location>
</feature>
<comment type="subcellular location">
    <subcellularLocation>
        <location evidence="1">Membrane</location>
        <topology evidence="1">Multi-pass membrane protein</topology>
    </subcellularLocation>
    <subcellularLocation>
        <location evidence="2">Plastid</location>
        <location evidence="2">Chloroplast</location>
    </subcellularLocation>
</comment>
<feature type="transmembrane region" description="Helical" evidence="13">
    <location>
        <begin position="378"/>
        <end position="404"/>
    </location>
</feature>
<dbReference type="Pfam" id="PF02163">
    <property type="entry name" value="Peptidase_M50"/>
    <property type="match status" value="1"/>
</dbReference>
<dbReference type="InterPro" id="IPR044838">
    <property type="entry name" value="EGY1-like"/>
</dbReference>
<dbReference type="PANTHER" id="PTHR31412:SF0">
    <property type="entry name" value="ZINC METALLOPROTEASE EGY1, CHLOROPLASTIC-RELATED"/>
    <property type="match status" value="1"/>
</dbReference>
<sequence>MMQIADAAKRAVNGSNEKESEAMLRTEFEKLLQILRPESVMDKGDLQQLKDKVFGPQTFFVTETRLTDDFAVDAGWLIRGNLRAKKEEVLDIVDRGVHELFGDKYSVLLLEDPDAEEEDARGGPRVAFQVMPTAAVQPAPAPAWQSVAAGVLFLFTAATSLQLGLAANVSLLPKEIVEWLAKPENLQAESLPPFVESFDVVPYVISALPIAGGVLGINVLHELVQRSVAASKQIKLGPPLFVPNGQIGSFGALSQFKSLVRNRTDLFDLAFSGPAAGCAVSAVLFIVGLVLSGSGLPKEDLLPVPASLFQGSLLLGGVARAVLGPASVGAPTLIHPAFITGWCGLVVSALNLLPVGSLDGGRMMQAAYGRSALAATSFFTYVGLGLGFVASSLSLPFGLFVLICQRNSEKYIQDSVTPPDAARQRITWVAVVLSLLILLPMLPEGAENVSSVAPGLYL</sequence>
<dbReference type="Proteomes" id="UP001491310">
    <property type="component" value="Unassembled WGS sequence"/>
</dbReference>
<evidence type="ECO:0000259" key="14">
    <source>
        <dbReference type="Pfam" id="PF02163"/>
    </source>
</evidence>
<keyword evidence="7 13" id="KW-0812">Transmembrane</keyword>
<evidence type="ECO:0000313" key="15">
    <source>
        <dbReference type="EMBL" id="KAK9916274.1"/>
    </source>
</evidence>